<reference evidence="2 3" key="1">
    <citation type="submission" date="2023-09" db="EMBL/GenBank/DDBJ databases">
        <authorList>
            <person name="Rey-Velasco X."/>
        </authorList>
    </citation>
    <scope>NUCLEOTIDE SEQUENCE [LARGE SCALE GENOMIC DNA]</scope>
    <source>
        <strain evidence="2 3">W431</strain>
    </source>
</reference>
<dbReference type="Proteomes" id="UP001266357">
    <property type="component" value="Unassembled WGS sequence"/>
</dbReference>
<dbReference type="EMBL" id="JAVRIF010000006">
    <property type="protein sequence ID" value="MDT0604307.1"/>
    <property type="molecule type" value="Genomic_DNA"/>
</dbReference>
<keyword evidence="3" id="KW-1185">Reference proteome</keyword>
<keyword evidence="1" id="KW-0175">Coiled coil</keyword>
<sequence>MTDTNLGRSIEFQNSYLNRAFLIVEHTTIRPDWVAIRSLLNFAFNRATQDPSIPFYTWLEEVFNNIGTNVRFLNSSQSVSEISIQSEQVELAKNIITWLSGNLNSPEMLEGYPYEKTIKNLTSLRQKNGEFSPKNLAHLRNDYDSHQYWYHYIKYFENMPEKVIRPPKPGSHKPGVNRGALELIHELDGLLNIILTIMPKFEFVFLMSNVKEESLDEMFNNLSIEPKNFAEFKTWIFQNELLSKRIEKSFQQGDRFRIYSQAAMLWLGTNWVKEVCQCNWFDALKLVYQGKLEDLFYSLIESCKKGQSIQLHLKKLGVIQSEEFQHILDKASQNTSAYVEANYVIIEQEAANAGNSRSEYEKYFSQIVNIEVLNRSELTLDAIKRAKARLVKEEENSKQARKLYTRVGKSRSISKRVLPFIFFFCDMKARYHHWFVDQQEKDRATNQMNEKIEYSSAESGQKTSSTLEILTQDYPIVNKVKELLFSFSSDKRMLANYKNNLACIFAFHSYEHYLLSINCSAEIIEGVKLICELAIDTYANDHELPVADITLNDVDIALKTLEKEYPLQGFSSLKNDVFTRLNKIPALFDEIHKLQDLK</sequence>
<proteinExistence type="predicted"/>
<comment type="caution">
    <text evidence="2">The sequence shown here is derived from an EMBL/GenBank/DDBJ whole genome shotgun (WGS) entry which is preliminary data.</text>
</comment>
<evidence type="ECO:0000313" key="2">
    <source>
        <dbReference type="EMBL" id="MDT0604307.1"/>
    </source>
</evidence>
<organism evidence="2 3">
    <name type="scientific">Thalassotalea castellviae</name>
    <dbReference type="NCBI Taxonomy" id="3075612"/>
    <lineage>
        <taxon>Bacteria</taxon>
        <taxon>Pseudomonadati</taxon>
        <taxon>Pseudomonadota</taxon>
        <taxon>Gammaproteobacteria</taxon>
        <taxon>Alteromonadales</taxon>
        <taxon>Colwelliaceae</taxon>
        <taxon>Thalassotalea</taxon>
    </lineage>
</organism>
<gene>
    <name evidence="2" type="ORF">RM573_11935</name>
</gene>
<evidence type="ECO:0000313" key="3">
    <source>
        <dbReference type="Proteomes" id="UP001266357"/>
    </source>
</evidence>
<accession>A0ABU3A435</accession>
<evidence type="ECO:0000256" key="1">
    <source>
        <dbReference type="SAM" id="Coils"/>
    </source>
</evidence>
<feature type="coiled-coil region" evidence="1">
    <location>
        <begin position="373"/>
        <end position="403"/>
    </location>
</feature>
<name>A0ABU3A435_9GAMM</name>
<protein>
    <submittedName>
        <fullName evidence="2">Uncharacterized protein</fullName>
    </submittedName>
</protein>
<dbReference type="RefSeq" id="WP_311582121.1">
    <property type="nucleotide sequence ID" value="NZ_JAVRIF010000006.1"/>
</dbReference>